<dbReference type="Gene3D" id="3.40.50.1820">
    <property type="entry name" value="alpha/beta hydrolase"/>
    <property type="match status" value="1"/>
</dbReference>
<dbReference type="PANTHER" id="PTHR46118:SF4">
    <property type="entry name" value="PROTEIN ABHD11"/>
    <property type="match status" value="1"/>
</dbReference>
<sequence length="287" mass="32838">MSKKLPTKEVVDLFFTHIKPQLPGPHKPVLINIHGFLGSKVTFHSVNRSISPHLNTDIFTVDIRDHGDSPQAHPMTYPAFTKDMLHFIDTKVPKGRPIDFVGYSMGGRIAMMLALNKSLKDRVRRVVAIDVPPYTTPTLPVELNNNWKLINEIASGQLRIKRGGIQWRNKCIDLLGIYFGGGFLRQECNYVSKNNKLIEYYLPVQEFPNVVEDMKKWEITNDMDASNGSVELLVQRGLKSCMVDSDYNLIRKVFPNAQVQEFNTSHNLIFEEYDRCVESIINFLKSE</sequence>
<evidence type="ECO:0000256" key="1">
    <source>
        <dbReference type="ARBA" id="ARBA00008645"/>
    </source>
</evidence>
<dbReference type="PANTHER" id="PTHR46118">
    <property type="entry name" value="PROTEIN ABHD11"/>
    <property type="match status" value="1"/>
</dbReference>
<evidence type="ECO:0000256" key="2">
    <source>
        <dbReference type="ARBA" id="ARBA00022801"/>
    </source>
</evidence>
<reference evidence="4 5" key="1">
    <citation type="submission" date="2020-05" db="EMBL/GenBank/DDBJ databases">
        <authorList>
            <person name="Casaregola S."/>
            <person name="Devillers H."/>
            <person name="Grondin C."/>
        </authorList>
    </citation>
    <scope>NUCLEOTIDE SEQUENCE [LARGE SCALE GENOMIC DNA]</scope>
    <source>
        <strain evidence="4 5">CLIB 1767</strain>
    </source>
</reference>
<dbReference type="GeneID" id="64859833"/>
<dbReference type="GO" id="GO:0005739">
    <property type="term" value="C:mitochondrion"/>
    <property type="evidence" value="ECO:0007669"/>
    <property type="project" value="TreeGrafter"/>
</dbReference>
<dbReference type="InterPro" id="IPR029058">
    <property type="entry name" value="AB_hydrolase_fold"/>
</dbReference>
<keyword evidence="2" id="KW-0378">Hydrolase</keyword>
<comment type="caution">
    <text evidence="4">The sequence shown here is derived from an EMBL/GenBank/DDBJ whole genome shotgun (WGS) entry which is preliminary data.</text>
</comment>
<dbReference type="EMBL" id="CAEFZW010000011">
    <property type="protein sequence ID" value="CAB4256743.1"/>
    <property type="molecule type" value="Genomic_DNA"/>
</dbReference>
<name>A0A8H2ZK92_9SACH</name>
<dbReference type="AlphaFoldDB" id="A0A8H2ZK92"/>
<gene>
    <name evidence="4" type="ORF">KABA2_11S02244</name>
</gene>
<evidence type="ECO:0000313" key="5">
    <source>
        <dbReference type="Proteomes" id="UP000644660"/>
    </source>
</evidence>
<feature type="domain" description="AB hydrolase-1" evidence="3">
    <location>
        <begin position="28"/>
        <end position="222"/>
    </location>
</feature>
<dbReference type="RefSeq" id="XP_041408587.1">
    <property type="nucleotide sequence ID" value="XM_041552653.1"/>
</dbReference>
<dbReference type="Pfam" id="PF00561">
    <property type="entry name" value="Abhydrolase_1"/>
    <property type="match status" value="1"/>
</dbReference>
<evidence type="ECO:0000259" key="3">
    <source>
        <dbReference type="Pfam" id="PF00561"/>
    </source>
</evidence>
<dbReference type="GO" id="GO:0052689">
    <property type="term" value="F:carboxylic ester hydrolase activity"/>
    <property type="evidence" value="ECO:0007669"/>
    <property type="project" value="TreeGrafter"/>
</dbReference>
<dbReference type="InterPro" id="IPR000073">
    <property type="entry name" value="AB_hydrolase_1"/>
</dbReference>
<protein>
    <recommendedName>
        <fullName evidence="3">AB hydrolase-1 domain-containing protein</fullName>
    </recommendedName>
</protein>
<comment type="similarity">
    <text evidence="1">Belongs to the AB hydrolase superfamily.</text>
</comment>
<evidence type="ECO:0000313" key="4">
    <source>
        <dbReference type="EMBL" id="CAB4256743.1"/>
    </source>
</evidence>
<dbReference type="SUPFAM" id="SSF53474">
    <property type="entry name" value="alpha/beta-Hydrolases"/>
    <property type="match status" value="1"/>
</dbReference>
<dbReference type="Proteomes" id="UP000644660">
    <property type="component" value="Unassembled WGS sequence"/>
</dbReference>
<proteinExistence type="inferred from homology"/>
<dbReference type="OrthoDB" id="8119704at2759"/>
<keyword evidence="5" id="KW-1185">Reference proteome</keyword>
<accession>A0A8H2ZK92</accession>
<organism evidence="4 5">
    <name type="scientific">Maudiozyma barnettii</name>
    <dbReference type="NCBI Taxonomy" id="61262"/>
    <lineage>
        <taxon>Eukaryota</taxon>
        <taxon>Fungi</taxon>
        <taxon>Dikarya</taxon>
        <taxon>Ascomycota</taxon>
        <taxon>Saccharomycotina</taxon>
        <taxon>Saccharomycetes</taxon>
        <taxon>Saccharomycetales</taxon>
        <taxon>Saccharomycetaceae</taxon>
        <taxon>Maudiozyma</taxon>
    </lineage>
</organism>